<dbReference type="EMBL" id="JBHSSB010000014">
    <property type="protein sequence ID" value="MFC6294203.1"/>
    <property type="molecule type" value="Genomic_DNA"/>
</dbReference>
<evidence type="ECO:0000256" key="4">
    <source>
        <dbReference type="SAM" id="SignalP"/>
    </source>
</evidence>
<feature type="signal peptide" evidence="4">
    <location>
        <begin position="1"/>
        <end position="25"/>
    </location>
</feature>
<feature type="compositionally biased region" description="Low complexity" evidence="3">
    <location>
        <begin position="333"/>
        <end position="351"/>
    </location>
</feature>
<dbReference type="GO" id="GO:0016787">
    <property type="term" value="F:hydrolase activity"/>
    <property type="evidence" value="ECO:0007669"/>
    <property type="project" value="UniProtKB-KW"/>
</dbReference>
<dbReference type="PANTHER" id="PTHR46825:SF11">
    <property type="entry name" value="PENICILLIN-BINDING PROTEIN 4"/>
    <property type="match status" value="1"/>
</dbReference>
<dbReference type="PANTHER" id="PTHR46825">
    <property type="entry name" value="D-ALANYL-D-ALANINE-CARBOXYPEPTIDASE/ENDOPEPTIDASE AMPH"/>
    <property type="match status" value="1"/>
</dbReference>
<comment type="subcellular location">
    <subcellularLocation>
        <location evidence="1">Membrane</location>
    </subcellularLocation>
</comment>
<sequence>MRRLQLLGYLGGMSLLIGGPMTATAASIPNFVWVKADSGQVAVYSELPRKSASKPHEKRVSSTSVFRVIQQQSGVHGVYLDLAHFGWVAKAATVKLTHVKSNGTLSIVKQQRLTAQIASLNGRQSISLTTNGPIATQTHTNYRELKRSQLQRDGVHVSKVAWTDFGQFYWLQGRQVAGWVNASQLRLKPVIKREAVRVTKRVVEPTKKVPVSAKKKSLVKTEKVNHRGTIYVKPVRQVSVATKTRVTAKTVTRPIPVKVKLVARPDVVSKPALRNKLKPQPIVVKKVTPATTKPATPVKTANQKSTVQTAVPTKQVKTNPVVSKPVTATNVKPTTQPTTAPAKPTSTITPAVAPTKLSPTMAKIDAIMTQNHFMGTLLVTNSGPSGVKIQAFGDANVADKVANTTDEAYPLASLQKAVTGALVQQLINSGKLTMSTTLAKFYPTVPYASQITIRELLDHTSGIRMGEPVPATILPDEAAAVAFTLSHLTSTNQHVWSYSNANFTLLAGIISQVTGQSYWHNVQTGIIAPLKLKNMYLYNQVPTGAITPASYTYEATGSKADAISLVLLSSELGCGNLYASVSDYYTVINSLLSGKLDGRAGINQLADDYALQYSGGIYYQAGNLVRIGGADNSFHTVYVGTNDGRVGVVLFTNQSGWTAANNAAKQILKLVNTNEQL</sequence>
<evidence type="ECO:0000313" key="7">
    <source>
        <dbReference type="Proteomes" id="UP001596227"/>
    </source>
</evidence>
<keyword evidence="6" id="KW-0378">Hydrolase</keyword>
<keyword evidence="7" id="KW-1185">Reference proteome</keyword>
<reference evidence="7" key="1">
    <citation type="journal article" date="2019" name="Int. J. Syst. Evol. Microbiol.">
        <title>The Global Catalogue of Microorganisms (GCM) 10K type strain sequencing project: providing services to taxonomists for standard genome sequencing and annotation.</title>
        <authorList>
            <consortium name="The Broad Institute Genomics Platform"/>
            <consortium name="The Broad Institute Genome Sequencing Center for Infectious Disease"/>
            <person name="Wu L."/>
            <person name="Ma J."/>
        </authorList>
    </citation>
    <scope>NUCLEOTIDE SEQUENCE [LARGE SCALE GENOMIC DNA]</scope>
    <source>
        <strain evidence="7">CCM 8934</strain>
    </source>
</reference>
<organism evidence="6 7">
    <name type="scientific">Lactiplantibacillus daoliensis</name>
    <dbReference type="NCBI Taxonomy" id="2559916"/>
    <lineage>
        <taxon>Bacteria</taxon>
        <taxon>Bacillati</taxon>
        <taxon>Bacillota</taxon>
        <taxon>Bacilli</taxon>
        <taxon>Lactobacillales</taxon>
        <taxon>Lactobacillaceae</taxon>
        <taxon>Lactiplantibacillus</taxon>
    </lineage>
</organism>
<protein>
    <submittedName>
        <fullName evidence="6">Serine hydrolase</fullName>
    </submittedName>
</protein>
<gene>
    <name evidence="6" type="ORF">ACFQH1_03170</name>
</gene>
<proteinExistence type="predicted"/>
<feature type="region of interest" description="Disordered" evidence="3">
    <location>
        <begin position="328"/>
        <end position="354"/>
    </location>
</feature>
<dbReference type="Pfam" id="PF00144">
    <property type="entry name" value="Beta-lactamase"/>
    <property type="match status" value="1"/>
</dbReference>
<feature type="domain" description="Beta-lactamase-related" evidence="5">
    <location>
        <begin position="364"/>
        <end position="667"/>
    </location>
</feature>
<evidence type="ECO:0000256" key="3">
    <source>
        <dbReference type="SAM" id="MobiDB-lite"/>
    </source>
</evidence>
<dbReference type="InterPro" id="IPR001466">
    <property type="entry name" value="Beta-lactam-related"/>
</dbReference>
<dbReference type="InterPro" id="IPR050491">
    <property type="entry name" value="AmpC-like"/>
</dbReference>
<dbReference type="InterPro" id="IPR012338">
    <property type="entry name" value="Beta-lactam/transpept-like"/>
</dbReference>
<accession>A0ABW1UGB9</accession>
<keyword evidence="2" id="KW-0472">Membrane</keyword>
<dbReference type="Proteomes" id="UP001596227">
    <property type="component" value="Unassembled WGS sequence"/>
</dbReference>
<dbReference type="Gene3D" id="3.40.710.10">
    <property type="entry name" value="DD-peptidase/beta-lactamase superfamily"/>
    <property type="match status" value="1"/>
</dbReference>
<name>A0ABW1UGB9_9LACO</name>
<evidence type="ECO:0000256" key="1">
    <source>
        <dbReference type="ARBA" id="ARBA00004370"/>
    </source>
</evidence>
<dbReference type="RefSeq" id="WP_137605966.1">
    <property type="nucleotide sequence ID" value="NZ_BJDH01000001.1"/>
</dbReference>
<evidence type="ECO:0000259" key="5">
    <source>
        <dbReference type="Pfam" id="PF00144"/>
    </source>
</evidence>
<feature type="chain" id="PRO_5045260428" evidence="4">
    <location>
        <begin position="26"/>
        <end position="677"/>
    </location>
</feature>
<keyword evidence="4" id="KW-0732">Signal</keyword>
<comment type="caution">
    <text evidence="6">The sequence shown here is derived from an EMBL/GenBank/DDBJ whole genome shotgun (WGS) entry which is preliminary data.</text>
</comment>
<dbReference type="SUPFAM" id="SSF56601">
    <property type="entry name" value="beta-lactamase/transpeptidase-like"/>
    <property type="match status" value="1"/>
</dbReference>
<evidence type="ECO:0000313" key="6">
    <source>
        <dbReference type="EMBL" id="MFC6294203.1"/>
    </source>
</evidence>
<evidence type="ECO:0000256" key="2">
    <source>
        <dbReference type="ARBA" id="ARBA00023136"/>
    </source>
</evidence>